<dbReference type="EMBL" id="CP048222">
    <property type="protein sequence ID" value="QHT68364.1"/>
    <property type="molecule type" value="Genomic_DNA"/>
</dbReference>
<dbReference type="InterPro" id="IPR050747">
    <property type="entry name" value="Mitochondrial_chaperone_BCS1"/>
</dbReference>
<evidence type="ECO:0000313" key="2">
    <source>
        <dbReference type="EMBL" id="QHT68364.1"/>
    </source>
</evidence>
<dbReference type="AlphaFoldDB" id="A0A6C0GKM4"/>
<dbReference type="GO" id="GO:0005524">
    <property type="term" value="F:ATP binding"/>
    <property type="evidence" value="ECO:0007669"/>
    <property type="project" value="InterPro"/>
</dbReference>
<dbReference type="Pfam" id="PF00004">
    <property type="entry name" value="AAA"/>
    <property type="match status" value="1"/>
</dbReference>
<dbReference type="Gene3D" id="3.40.50.300">
    <property type="entry name" value="P-loop containing nucleotide triphosphate hydrolases"/>
    <property type="match status" value="1"/>
</dbReference>
<dbReference type="KEGG" id="rhoz:GXP67_17815"/>
<dbReference type="GO" id="GO:0016887">
    <property type="term" value="F:ATP hydrolysis activity"/>
    <property type="evidence" value="ECO:0007669"/>
    <property type="project" value="InterPro"/>
</dbReference>
<dbReference type="SUPFAM" id="SSF52540">
    <property type="entry name" value="P-loop containing nucleoside triphosphate hydrolases"/>
    <property type="match status" value="1"/>
</dbReference>
<keyword evidence="3" id="KW-1185">Reference proteome</keyword>
<evidence type="ECO:0000259" key="1">
    <source>
        <dbReference type="Pfam" id="PF00004"/>
    </source>
</evidence>
<name>A0A6C0GKM4_9BACT</name>
<protein>
    <submittedName>
        <fullName evidence="2">AAA family ATPase</fullName>
    </submittedName>
</protein>
<dbReference type="InterPro" id="IPR027417">
    <property type="entry name" value="P-loop_NTPase"/>
</dbReference>
<reference evidence="2 3" key="1">
    <citation type="submission" date="2020-01" db="EMBL/GenBank/DDBJ databases">
        <authorList>
            <person name="Kim M.K."/>
        </authorList>
    </citation>
    <scope>NUCLEOTIDE SEQUENCE [LARGE SCALE GENOMIC DNA]</scope>
    <source>
        <strain evidence="2 3">172606-1</strain>
    </source>
</reference>
<organism evidence="2 3">
    <name type="scientific">Rhodocytophaga rosea</name>
    <dbReference type="NCBI Taxonomy" id="2704465"/>
    <lineage>
        <taxon>Bacteria</taxon>
        <taxon>Pseudomonadati</taxon>
        <taxon>Bacteroidota</taxon>
        <taxon>Cytophagia</taxon>
        <taxon>Cytophagales</taxon>
        <taxon>Rhodocytophagaceae</taxon>
        <taxon>Rhodocytophaga</taxon>
    </lineage>
</organism>
<evidence type="ECO:0000313" key="3">
    <source>
        <dbReference type="Proteomes" id="UP000480178"/>
    </source>
</evidence>
<dbReference type="Proteomes" id="UP000480178">
    <property type="component" value="Chromosome"/>
</dbReference>
<feature type="domain" description="ATPase AAA-type core" evidence="1">
    <location>
        <begin position="190"/>
        <end position="311"/>
    </location>
</feature>
<sequence>MPELIDAYNSYNEFERTSYFTVCFNTLPSNLRFETQLTESKENMDSVIAAVDFDSLGIKEVFKNWNTEDDKNADSSNDYPYQYLLKSENRKLIIWIALESDELMFDFLYDVSDRELETWVVSTNQQLRNKFGANKSPIFKVLSRNTRGFFTKDVPTDTLQVNIEELYNDDFREINSVIMQVMATEKSGLILLHGAPGTGKTSYIKHLISSFNKKPFIFIQNEFIKDLLNPDFISFLLKNRNSTLIIEDAEKVITTREYISEISMVSTILQLTDGLFSDYLNIKIICTFNTNIERVDKALIRKGRMIASYEFKPLSKEKTNKLLQSKGYNAIDKEMILADIFNLDKIDFDNSSNLRKIGFKSN</sequence>
<dbReference type="RefSeq" id="WP_162444378.1">
    <property type="nucleotide sequence ID" value="NZ_CP048222.1"/>
</dbReference>
<gene>
    <name evidence="2" type="ORF">GXP67_17815</name>
</gene>
<dbReference type="PANTHER" id="PTHR23070">
    <property type="entry name" value="BCS1 AAA-TYPE ATPASE"/>
    <property type="match status" value="1"/>
</dbReference>
<accession>A0A6C0GKM4</accession>
<proteinExistence type="predicted"/>
<dbReference type="InterPro" id="IPR003959">
    <property type="entry name" value="ATPase_AAA_core"/>
</dbReference>